<dbReference type="PATRIC" id="fig|1226633.4.peg.2275"/>
<dbReference type="AlphaFoldDB" id="A0A0B4FLX3"/>
<dbReference type="Proteomes" id="UP000031184">
    <property type="component" value="Unassembled WGS sequence"/>
</dbReference>
<reference evidence="1 2" key="1">
    <citation type="submission" date="2013-08" db="EMBL/GenBank/DDBJ databases">
        <title>An opportunistic ruminal bacterium that causes liver abscesses in cattle.</title>
        <authorList>
            <person name="Benahmed F.H."/>
            <person name="Rasmussen M."/>
            <person name="Harbottle H."/>
            <person name="Soppet D."/>
            <person name="Nagaraja T.G."/>
            <person name="Davidson M."/>
        </authorList>
    </citation>
    <scope>NUCLEOTIDE SEQUENCE [LARGE SCALE GENOMIC DNA]</scope>
    <source>
        <strain evidence="1 2">B35</strain>
    </source>
</reference>
<accession>A0A0B4FLX3</accession>
<dbReference type="PANTHER" id="PTHR34704">
    <property type="entry name" value="ATPASE"/>
    <property type="match status" value="1"/>
</dbReference>
<dbReference type="PANTHER" id="PTHR34704:SF1">
    <property type="entry name" value="ATPASE"/>
    <property type="match status" value="1"/>
</dbReference>
<sequence>MIILCGSLISMMYSEVLAYSSPLFGRRTAQIKLQAVSFPYYKEFFLRKTHHELIEMYSLTGGIPKYILSIQEKYLPLENIKKFF</sequence>
<dbReference type="SUPFAM" id="SSF52540">
    <property type="entry name" value="P-loop containing nucleoside triphosphate hydrolases"/>
    <property type="match status" value="1"/>
</dbReference>
<evidence type="ECO:0000313" key="2">
    <source>
        <dbReference type="Proteomes" id="UP000031184"/>
    </source>
</evidence>
<proteinExistence type="predicted"/>
<gene>
    <name evidence="1" type="ORF">C095_11225</name>
</gene>
<dbReference type="InterPro" id="IPR027417">
    <property type="entry name" value="P-loop_NTPase"/>
</dbReference>
<protein>
    <submittedName>
        <fullName evidence="1">Uncharacterized protein</fullName>
    </submittedName>
</protein>
<evidence type="ECO:0000313" key="1">
    <source>
        <dbReference type="EMBL" id="KID48277.1"/>
    </source>
</evidence>
<name>A0A0B4FLX3_9FUSO</name>
<dbReference type="EMBL" id="AUZI01000027">
    <property type="protein sequence ID" value="KID48277.1"/>
    <property type="molecule type" value="Genomic_DNA"/>
</dbReference>
<organism evidence="1 2">
    <name type="scientific">Fusobacterium necrophorum subsp. funduliforme B35</name>
    <dbReference type="NCBI Taxonomy" id="1226633"/>
    <lineage>
        <taxon>Bacteria</taxon>
        <taxon>Fusobacteriati</taxon>
        <taxon>Fusobacteriota</taxon>
        <taxon>Fusobacteriia</taxon>
        <taxon>Fusobacteriales</taxon>
        <taxon>Fusobacteriaceae</taxon>
        <taxon>Fusobacterium</taxon>
    </lineage>
</organism>
<comment type="caution">
    <text evidence="1">The sequence shown here is derived from an EMBL/GenBank/DDBJ whole genome shotgun (WGS) entry which is preliminary data.</text>
</comment>